<feature type="compositionally biased region" description="Basic and acidic residues" evidence="4">
    <location>
        <begin position="196"/>
        <end position="220"/>
    </location>
</feature>
<feature type="compositionally biased region" description="Basic and acidic residues" evidence="4">
    <location>
        <begin position="333"/>
        <end position="349"/>
    </location>
</feature>
<dbReference type="GO" id="GO:0003729">
    <property type="term" value="F:mRNA binding"/>
    <property type="evidence" value="ECO:0007669"/>
    <property type="project" value="TreeGrafter"/>
</dbReference>
<feature type="compositionally biased region" description="Basic and acidic residues" evidence="4">
    <location>
        <begin position="162"/>
        <end position="171"/>
    </location>
</feature>
<evidence type="ECO:0000256" key="4">
    <source>
        <dbReference type="SAM" id="MobiDB-lite"/>
    </source>
</evidence>
<protein>
    <recommendedName>
        <fullName evidence="5">Hyaluronan/mRNA-binding protein domain-containing protein</fullName>
    </recommendedName>
</protein>
<feature type="domain" description="Hyaluronan/mRNA-binding protein" evidence="5">
    <location>
        <begin position="200"/>
        <end position="308"/>
    </location>
</feature>
<dbReference type="Proteomes" id="UP001415857">
    <property type="component" value="Unassembled WGS sequence"/>
</dbReference>
<accession>A0AAP0NHX9</accession>
<dbReference type="PANTHER" id="PTHR12299:SF78">
    <property type="entry name" value="RGG REPEATS NUCLEAR RNA BINDING PROTEIN C"/>
    <property type="match status" value="1"/>
</dbReference>
<feature type="coiled-coil region" evidence="3">
    <location>
        <begin position="283"/>
        <end position="310"/>
    </location>
</feature>
<sequence length="410" mass="43945">MAPYTIIKISPCRSPVDSVQRHCKFGVWILLVGSSRNGDHEPFDLLGDDDAEDPSQLIAAAAQQQKLSPKKALAPTQAKASAVVPPAAQQPKPDKMPSKPLPPAQAVREAKNEVGRGGGRGGGRGYGRGRGAGGFNRDVVNNENLFSNSGVPGGQGAPEDGETGKTSERRGGYGGPRGSFRGGRRGGGFNNGEAGDGERPRRVFERRSGTGRGNEVKREGAGSGNWGTQIDELAQVTEEVVNESEKNLGTDKPVSEEDAVDGNKDNPVNEPEEKEPEDKEMTLEEYEKVLEEKRKALQALKTEERKVDTKEFESMQQLSCKKGNNDIFIKLGSDKDKRKEAAEKEEKAKKSVSINEFLKPGEGERFYSPGGRGRGRGRGLRGGFGGGNAMSNVSAPSIEDPGQFPTLSAK</sequence>
<dbReference type="EMBL" id="JBBPBK010000012">
    <property type="protein sequence ID" value="KAK9273175.1"/>
    <property type="molecule type" value="Genomic_DNA"/>
</dbReference>
<dbReference type="GO" id="GO:0005634">
    <property type="term" value="C:nucleus"/>
    <property type="evidence" value="ECO:0007669"/>
    <property type="project" value="TreeGrafter"/>
</dbReference>
<feature type="compositionally biased region" description="Gly residues" evidence="4">
    <location>
        <begin position="172"/>
        <end position="190"/>
    </location>
</feature>
<dbReference type="Gene3D" id="6.10.140.1040">
    <property type="match status" value="1"/>
</dbReference>
<dbReference type="GO" id="GO:0005737">
    <property type="term" value="C:cytoplasm"/>
    <property type="evidence" value="ECO:0007669"/>
    <property type="project" value="UniProtKB-SubCell"/>
</dbReference>
<comment type="subcellular location">
    <subcellularLocation>
        <location evidence="1">Cytoplasm</location>
    </subcellularLocation>
</comment>
<feature type="compositionally biased region" description="Low complexity" evidence="4">
    <location>
        <begin position="77"/>
        <end position="91"/>
    </location>
</feature>
<reference evidence="6 7" key="1">
    <citation type="journal article" date="2024" name="Plant J.">
        <title>Genome sequences and population genomics reveal climatic adaptation and genomic divergence between two closely related sweetgum species.</title>
        <authorList>
            <person name="Xu W.Q."/>
            <person name="Ren C.Q."/>
            <person name="Zhang X.Y."/>
            <person name="Comes H.P."/>
            <person name="Liu X.H."/>
            <person name="Li Y.G."/>
            <person name="Kettle C.J."/>
            <person name="Jalonen R."/>
            <person name="Gaisberger H."/>
            <person name="Ma Y.Z."/>
            <person name="Qiu Y.X."/>
        </authorList>
    </citation>
    <scope>NUCLEOTIDE SEQUENCE [LARGE SCALE GENOMIC DNA]</scope>
    <source>
        <strain evidence="6">Hangzhou</strain>
    </source>
</reference>
<comment type="caution">
    <text evidence="6">The sequence shown here is derived from an EMBL/GenBank/DDBJ whole genome shotgun (WGS) entry which is preliminary data.</text>
</comment>
<keyword evidence="3" id="KW-0175">Coiled coil</keyword>
<evidence type="ECO:0000259" key="5">
    <source>
        <dbReference type="SMART" id="SM01233"/>
    </source>
</evidence>
<organism evidence="6 7">
    <name type="scientific">Liquidambar formosana</name>
    <name type="common">Formosan gum</name>
    <dbReference type="NCBI Taxonomy" id="63359"/>
    <lineage>
        <taxon>Eukaryota</taxon>
        <taxon>Viridiplantae</taxon>
        <taxon>Streptophyta</taxon>
        <taxon>Embryophyta</taxon>
        <taxon>Tracheophyta</taxon>
        <taxon>Spermatophyta</taxon>
        <taxon>Magnoliopsida</taxon>
        <taxon>eudicotyledons</taxon>
        <taxon>Gunneridae</taxon>
        <taxon>Pentapetalae</taxon>
        <taxon>Saxifragales</taxon>
        <taxon>Altingiaceae</taxon>
        <taxon>Liquidambar</taxon>
    </lineage>
</organism>
<dbReference type="Pfam" id="PF09598">
    <property type="entry name" value="Stm1_N"/>
    <property type="match status" value="1"/>
</dbReference>
<dbReference type="InterPro" id="IPR019084">
    <property type="entry name" value="STM1-like_N"/>
</dbReference>
<evidence type="ECO:0000313" key="7">
    <source>
        <dbReference type="Proteomes" id="UP001415857"/>
    </source>
</evidence>
<dbReference type="Pfam" id="PF04774">
    <property type="entry name" value="HABP4_PAI-RBP1"/>
    <property type="match status" value="1"/>
</dbReference>
<feature type="region of interest" description="Disordered" evidence="4">
    <location>
        <begin position="333"/>
        <end position="410"/>
    </location>
</feature>
<evidence type="ECO:0000256" key="1">
    <source>
        <dbReference type="ARBA" id="ARBA00004496"/>
    </source>
</evidence>
<dbReference type="InterPro" id="IPR006861">
    <property type="entry name" value="HABP4_PAIRBP1-bd"/>
</dbReference>
<feature type="region of interest" description="Disordered" evidence="4">
    <location>
        <begin position="61"/>
        <end position="281"/>
    </location>
</feature>
<dbReference type="InterPro" id="IPR039764">
    <property type="entry name" value="HABP4/SERBP1-like"/>
</dbReference>
<keyword evidence="2" id="KW-0963">Cytoplasm</keyword>
<feature type="compositionally biased region" description="Polar residues" evidence="4">
    <location>
        <begin position="139"/>
        <end position="150"/>
    </location>
</feature>
<name>A0AAP0NHX9_LIQFO</name>
<dbReference type="SMART" id="SM01233">
    <property type="entry name" value="HABP4_PAI-RBP1"/>
    <property type="match status" value="1"/>
</dbReference>
<keyword evidence="7" id="KW-1185">Reference proteome</keyword>
<evidence type="ECO:0000256" key="3">
    <source>
        <dbReference type="SAM" id="Coils"/>
    </source>
</evidence>
<evidence type="ECO:0000256" key="2">
    <source>
        <dbReference type="ARBA" id="ARBA00022490"/>
    </source>
</evidence>
<feature type="compositionally biased region" description="Gly residues" evidence="4">
    <location>
        <begin position="115"/>
        <end position="134"/>
    </location>
</feature>
<evidence type="ECO:0000313" key="6">
    <source>
        <dbReference type="EMBL" id="KAK9273175.1"/>
    </source>
</evidence>
<dbReference type="PANTHER" id="PTHR12299">
    <property type="entry name" value="HYALURONIC ACID-BINDING PROTEIN 4"/>
    <property type="match status" value="1"/>
</dbReference>
<proteinExistence type="predicted"/>
<feature type="compositionally biased region" description="Basic and acidic residues" evidence="4">
    <location>
        <begin position="243"/>
        <end position="255"/>
    </location>
</feature>
<gene>
    <name evidence="6" type="ORF">L1049_017982</name>
</gene>
<dbReference type="AlphaFoldDB" id="A0AAP0NHX9"/>